<reference evidence="13 14" key="1">
    <citation type="submission" date="2013-09" db="EMBL/GenBank/DDBJ databases">
        <title>Genome sequencing of Arenimonas metalli.</title>
        <authorList>
            <person name="Chen F."/>
            <person name="Wang G."/>
        </authorList>
    </citation>
    <scope>NUCLEOTIDE SEQUENCE [LARGE SCALE GENOMIC DNA]</scope>
    <source>
        <strain evidence="13 14">CF5-1</strain>
    </source>
</reference>
<comment type="subcellular location">
    <subcellularLocation>
        <location evidence="1">Cell inner membrane</location>
        <topology evidence="1">Single-pass membrane protein</topology>
        <orientation evidence="1">Periplasmic side</orientation>
    </subcellularLocation>
</comment>
<evidence type="ECO:0000256" key="7">
    <source>
        <dbReference type="ARBA" id="ARBA00022927"/>
    </source>
</evidence>
<dbReference type="NCBIfam" id="TIGR01352">
    <property type="entry name" value="tonB_Cterm"/>
    <property type="match status" value="1"/>
</dbReference>
<dbReference type="InterPro" id="IPR006260">
    <property type="entry name" value="TonB/TolA_C"/>
</dbReference>
<sequence length="286" mass="31326">MAAPVIGPAERLSATLALSLVAFGVLILGVGFARDSAAPITPTLDVILTETRSDAAPEDADFIAQANNQGGGDSDAAERPREEQLAPVPKPEPGLAPETLVAQAPPPEPEPTPRLLSTTAQSEFALPPPKDQRETEPNQLAPGRELVEQSLEMARLAAEIERRQELRAKRPKRKFVSASTKEYEYASYLRAWVVKVERMGNLNYPDEARRRGLGGRLVMTVAVRRDGSIEEILLNRSSGLGVLDQAAMRIVRLSEPFPPLPRTDENIDVLHITRTWQFRNGSVESE</sequence>
<evidence type="ECO:0000256" key="8">
    <source>
        <dbReference type="ARBA" id="ARBA00022989"/>
    </source>
</evidence>
<evidence type="ECO:0000256" key="2">
    <source>
        <dbReference type="ARBA" id="ARBA00006555"/>
    </source>
</evidence>
<organism evidence="13 14">
    <name type="scientific">Arenimonas metalli CF5-1</name>
    <dbReference type="NCBI Taxonomy" id="1384056"/>
    <lineage>
        <taxon>Bacteria</taxon>
        <taxon>Pseudomonadati</taxon>
        <taxon>Pseudomonadota</taxon>
        <taxon>Gammaproteobacteria</taxon>
        <taxon>Lysobacterales</taxon>
        <taxon>Lysobacteraceae</taxon>
        <taxon>Arenimonas</taxon>
    </lineage>
</organism>
<dbReference type="GO" id="GO:0098797">
    <property type="term" value="C:plasma membrane protein complex"/>
    <property type="evidence" value="ECO:0007669"/>
    <property type="project" value="TreeGrafter"/>
</dbReference>
<evidence type="ECO:0000256" key="1">
    <source>
        <dbReference type="ARBA" id="ARBA00004383"/>
    </source>
</evidence>
<dbReference type="OrthoDB" id="9803361at2"/>
<keyword evidence="14" id="KW-1185">Reference proteome</keyword>
<proteinExistence type="inferred from homology"/>
<dbReference type="PROSITE" id="PS52015">
    <property type="entry name" value="TONB_CTD"/>
    <property type="match status" value="1"/>
</dbReference>
<evidence type="ECO:0000256" key="9">
    <source>
        <dbReference type="ARBA" id="ARBA00023136"/>
    </source>
</evidence>
<dbReference type="RefSeq" id="WP_034213081.1">
    <property type="nucleotide sequence ID" value="NZ_AVCK01000026.1"/>
</dbReference>
<keyword evidence="4" id="KW-1003">Cell membrane</keyword>
<dbReference type="PATRIC" id="fig|1384056.3.peg.1850"/>
<dbReference type="STRING" id="1384056.N787_12610"/>
<dbReference type="SUPFAM" id="SSF74653">
    <property type="entry name" value="TolA/TonB C-terminal domain"/>
    <property type="match status" value="1"/>
</dbReference>
<dbReference type="Proteomes" id="UP000029393">
    <property type="component" value="Unassembled WGS sequence"/>
</dbReference>
<keyword evidence="8 11" id="KW-1133">Transmembrane helix</keyword>
<keyword evidence="7" id="KW-0653">Protein transport</keyword>
<evidence type="ECO:0000256" key="6">
    <source>
        <dbReference type="ARBA" id="ARBA00022692"/>
    </source>
</evidence>
<feature type="region of interest" description="Disordered" evidence="10">
    <location>
        <begin position="65"/>
        <end position="115"/>
    </location>
</feature>
<feature type="transmembrane region" description="Helical" evidence="11">
    <location>
        <begin position="12"/>
        <end position="33"/>
    </location>
</feature>
<keyword evidence="3" id="KW-0813">Transport</keyword>
<keyword evidence="5" id="KW-0997">Cell inner membrane</keyword>
<accession>A0A091B1Q8</accession>
<dbReference type="AlphaFoldDB" id="A0A091B1Q8"/>
<keyword evidence="6 11" id="KW-0812">Transmembrane</keyword>
<evidence type="ECO:0000256" key="5">
    <source>
        <dbReference type="ARBA" id="ARBA00022519"/>
    </source>
</evidence>
<evidence type="ECO:0000256" key="10">
    <source>
        <dbReference type="SAM" id="MobiDB-lite"/>
    </source>
</evidence>
<dbReference type="Gene3D" id="3.30.1150.10">
    <property type="match status" value="1"/>
</dbReference>
<name>A0A091B1Q8_9GAMM</name>
<evidence type="ECO:0000256" key="3">
    <source>
        <dbReference type="ARBA" id="ARBA00022448"/>
    </source>
</evidence>
<evidence type="ECO:0000313" key="13">
    <source>
        <dbReference type="EMBL" id="KFN45626.1"/>
    </source>
</evidence>
<dbReference type="GO" id="GO:0055085">
    <property type="term" value="P:transmembrane transport"/>
    <property type="evidence" value="ECO:0007669"/>
    <property type="project" value="InterPro"/>
</dbReference>
<comment type="similarity">
    <text evidence="2">Belongs to the TonB family.</text>
</comment>
<evidence type="ECO:0000256" key="4">
    <source>
        <dbReference type="ARBA" id="ARBA00022475"/>
    </source>
</evidence>
<gene>
    <name evidence="13" type="ORF">N787_12610</name>
</gene>
<dbReference type="GO" id="GO:0015031">
    <property type="term" value="P:protein transport"/>
    <property type="evidence" value="ECO:0007669"/>
    <property type="project" value="UniProtKB-KW"/>
</dbReference>
<keyword evidence="9 11" id="KW-0472">Membrane</keyword>
<evidence type="ECO:0000256" key="11">
    <source>
        <dbReference type="SAM" id="Phobius"/>
    </source>
</evidence>
<dbReference type="eggNOG" id="COG0810">
    <property type="taxonomic scope" value="Bacteria"/>
</dbReference>
<dbReference type="InterPro" id="IPR051045">
    <property type="entry name" value="TonB-dependent_transducer"/>
</dbReference>
<dbReference type="PANTHER" id="PTHR33446">
    <property type="entry name" value="PROTEIN TONB-RELATED"/>
    <property type="match status" value="1"/>
</dbReference>
<dbReference type="GO" id="GO:0031992">
    <property type="term" value="F:energy transducer activity"/>
    <property type="evidence" value="ECO:0007669"/>
    <property type="project" value="TreeGrafter"/>
</dbReference>
<protein>
    <recommendedName>
        <fullName evidence="12">TonB C-terminal domain-containing protein</fullName>
    </recommendedName>
</protein>
<evidence type="ECO:0000313" key="14">
    <source>
        <dbReference type="Proteomes" id="UP000029393"/>
    </source>
</evidence>
<dbReference type="EMBL" id="AVCK01000026">
    <property type="protein sequence ID" value="KFN45626.1"/>
    <property type="molecule type" value="Genomic_DNA"/>
</dbReference>
<dbReference type="Pfam" id="PF03544">
    <property type="entry name" value="TonB_C"/>
    <property type="match status" value="1"/>
</dbReference>
<evidence type="ECO:0000259" key="12">
    <source>
        <dbReference type="PROSITE" id="PS52015"/>
    </source>
</evidence>
<dbReference type="PANTHER" id="PTHR33446:SF11">
    <property type="entry name" value="TONB3"/>
    <property type="match status" value="1"/>
</dbReference>
<feature type="domain" description="TonB C-terminal" evidence="12">
    <location>
        <begin position="189"/>
        <end position="284"/>
    </location>
</feature>
<comment type="caution">
    <text evidence="13">The sequence shown here is derived from an EMBL/GenBank/DDBJ whole genome shotgun (WGS) entry which is preliminary data.</text>
</comment>
<dbReference type="InterPro" id="IPR037682">
    <property type="entry name" value="TonB_C"/>
</dbReference>